<feature type="coiled-coil region" evidence="1">
    <location>
        <begin position="96"/>
        <end position="128"/>
    </location>
</feature>
<dbReference type="Pfam" id="PF09581">
    <property type="entry name" value="Spore_III_AF"/>
    <property type="match status" value="1"/>
</dbReference>
<reference evidence="3 4" key="1">
    <citation type="submission" date="2017-07" db="EMBL/GenBank/DDBJ databases">
        <title>Genome sequencing and assembly of Paenibacillus rigui.</title>
        <authorList>
            <person name="Mayilraj S."/>
        </authorList>
    </citation>
    <scope>NUCLEOTIDE SEQUENCE [LARGE SCALE GENOMIC DNA]</scope>
    <source>
        <strain evidence="3 4">JCM 16352</strain>
    </source>
</reference>
<evidence type="ECO:0000313" key="3">
    <source>
        <dbReference type="EMBL" id="OXM88177.1"/>
    </source>
</evidence>
<keyword evidence="2" id="KW-0812">Transmembrane</keyword>
<accession>A0A229UXG8</accession>
<dbReference type="AlphaFoldDB" id="A0A229UXG8"/>
<keyword evidence="4" id="KW-1185">Reference proteome</keyword>
<feature type="transmembrane region" description="Helical" evidence="2">
    <location>
        <begin position="6"/>
        <end position="27"/>
    </location>
</feature>
<dbReference type="EMBL" id="NMQW01000002">
    <property type="protein sequence ID" value="OXM88177.1"/>
    <property type="molecule type" value="Genomic_DNA"/>
</dbReference>
<organism evidence="3 4">
    <name type="scientific">Paenibacillus rigui</name>
    <dbReference type="NCBI Taxonomy" id="554312"/>
    <lineage>
        <taxon>Bacteria</taxon>
        <taxon>Bacillati</taxon>
        <taxon>Bacillota</taxon>
        <taxon>Bacilli</taxon>
        <taxon>Bacillales</taxon>
        <taxon>Paenibacillaceae</taxon>
        <taxon>Paenibacillus</taxon>
    </lineage>
</organism>
<name>A0A229UXG8_9BACL</name>
<keyword evidence="1" id="KW-0175">Coiled coil</keyword>
<sequence>MTLDWLSGWLKSIVLIILLATFVDILLPSQTMQRYVKTVIGLFILLILLQPLFSIFQKEGTINEQLAKAMRQSSSSGLNLFASDAKQANSATMQPLSTIQQQAEQLKNRQEEQSLKLMQQQMSTLMKKTIEQQAGVKVQQIQVETAKDDQGQMVISHVFVKAAPQHPAKSSPSSEGKQSAVTVKPIQPVDIRVAPQSKAAETDKAAGAPASAGFEKEQTQIRMLLLQEWQVPLDRVTVDMISGQIKS</sequence>
<keyword evidence="2" id="KW-0472">Membrane</keyword>
<keyword evidence="2" id="KW-1133">Transmembrane helix</keyword>
<comment type="caution">
    <text evidence="3">The sequence shown here is derived from an EMBL/GenBank/DDBJ whole genome shotgun (WGS) entry which is preliminary data.</text>
</comment>
<protein>
    <submittedName>
        <fullName evidence="3">Stage III sporulation protein AF</fullName>
    </submittedName>
</protein>
<dbReference type="OrthoDB" id="2375554at2"/>
<evidence type="ECO:0000313" key="4">
    <source>
        <dbReference type="Proteomes" id="UP000215509"/>
    </source>
</evidence>
<evidence type="ECO:0000256" key="1">
    <source>
        <dbReference type="SAM" id="Coils"/>
    </source>
</evidence>
<dbReference type="NCBIfam" id="TIGR02896">
    <property type="entry name" value="spore_III_AF"/>
    <property type="match status" value="1"/>
</dbReference>
<feature type="transmembrane region" description="Helical" evidence="2">
    <location>
        <begin position="39"/>
        <end position="56"/>
    </location>
</feature>
<gene>
    <name evidence="3" type="primary">spoIIIAF</name>
    <name evidence="3" type="ORF">CF651_03560</name>
</gene>
<dbReference type="Proteomes" id="UP000215509">
    <property type="component" value="Unassembled WGS sequence"/>
</dbReference>
<proteinExistence type="predicted"/>
<evidence type="ECO:0000256" key="2">
    <source>
        <dbReference type="SAM" id="Phobius"/>
    </source>
</evidence>
<dbReference type="InterPro" id="IPR014245">
    <property type="entry name" value="Spore_III_AF"/>
</dbReference>